<dbReference type="Gene3D" id="3.30.160.60">
    <property type="entry name" value="Classic Zinc Finger"/>
    <property type="match status" value="5"/>
</dbReference>
<dbReference type="InterPro" id="IPR036236">
    <property type="entry name" value="Znf_C2H2_sf"/>
</dbReference>
<evidence type="ECO:0000256" key="2">
    <source>
        <dbReference type="ARBA" id="ARBA00022723"/>
    </source>
</evidence>
<keyword evidence="4 9" id="KW-0863">Zinc-finger</keyword>
<dbReference type="RefSeq" id="XP_017323004.1">
    <property type="nucleotide sequence ID" value="XM_017467515.3"/>
</dbReference>
<dbReference type="GeneID" id="108265322"/>
<evidence type="ECO:0000256" key="7">
    <source>
        <dbReference type="ARBA" id="ARBA00023163"/>
    </source>
</evidence>
<feature type="compositionally biased region" description="Basic and acidic residues" evidence="10">
    <location>
        <begin position="418"/>
        <end position="435"/>
    </location>
</feature>
<reference evidence="13 14" key="2">
    <citation type="submission" date="2025-04" db="UniProtKB">
        <authorList>
            <consortium name="RefSeq"/>
        </authorList>
    </citation>
    <scope>IDENTIFICATION</scope>
    <source>
        <tissue evidence="13 14">Blood</tissue>
    </source>
</reference>
<dbReference type="RefSeq" id="XP_017323023.1">
    <property type="nucleotide sequence ID" value="XM_017467534.3"/>
</dbReference>
<feature type="domain" description="C2H2-type" evidence="11">
    <location>
        <begin position="112"/>
        <end position="139"/>
    </location>
</feature>
<dbReference type="PANTHER" id="PTHR47772:SF13">
    <property type="entry name" value="GASTRULA ZINC FINGER PROTEIN XLCGF49.1-LIKE-RELATED"/>
    <property type="match status" value="1"/>
</dbReference>
<dbReference type="PROSITE" id="PS50157">
    <property type="entry name" value="ZINC_FINGER_C2H2_2"/>
    <property type="match status" value="11"/>
</dbReference>
<feature type="domain" description="C2H2-type" evidence="11">
    <location>
        <begin position="277"/>
        <end position="305"/>
    </location>
</feature>
<feature type="domain" description="C2H2-type" evidence="11">
    <location>
        <begin position="510"/>
        <end position="537"/>
    </location>
</feature>
<dbReference type="RefSeq" id="XP_017323014.1">
    <property type="nucleotide sequence ID" value="XM_017467525.3"/>
</dbReference>
<feature type="compositionally biased region" description="Basic and acidic residues" evidence="10">
    <location>
        <begin position="531"/>
        <end position="542"/>
    </location>
</feature>
<evidence type="ECO:0000256" key="10">
    <source>
        <dbReference type="SAM" id="MobiDB-lite"/>
    </source>
</evidence>
<keyword evidence="2" id="KW-0479">Metal-binding</keyword>
<evidence type="ECO:0000256" key="3">
    <source>
        <dbReference type="ARBA" id="ARBA00022737"/>
    </source>
</evidence>
<dbReference type="SMART" id="SM00355">
    <property type="entry name" value="ZnF_C2H2"/>
    <property type="match status" value="11"/>
</dbReference>
<feature type="compositionally biased region" description="Basic and acidic residues" evidence="10">
    <location>
        <begin position="241"/>
        <end position="252"/>
    </location>
</feature>
<reference evidence="12" key="1">
    <citation type="journal article" date="2016" name="Nat. Commun.">
        <title>The channel catfish genome sequence provides insights into the evolution of scale formation in teleosts.</title>
        <authorList>
            <person name="Liu Z."/>
            <person name="Liu S."/>
            <person name="Yao J."/>
            <person name="Bao L."/>
            <person name="Zhang J."/>
            <person name="Li Y."/>
            <person name="Jiang C."/>
            <person name="Sun L."/>
            <person name="Wang R."/>
            <person name="Zhang Y."/>
            <person name="Zhou T."/>
            <person name="Zeng Q."/>
            <person name="Fu Q."/>
            <person name="Gao S."/>
            <person name="Li N."/>
            <person name="Koren S."/>
            <person name="Jiang Y."/>
            <person name="Zimin A."/>
            <person name="Xu P."/>
            <person name="Phillippy A.M."/>
            <person name="Geng X."/>
            <person name="Song L."/>
            <person name="Sun F."/>
            <person name="Li C."/>
            <person name="Wang X."/>
            <person name="Chen A."/>
            <person name="Jin Y."/>
            <person name="Yuan Z."/>
            <person name="Yang Y."/>
            <person name="Tan S."/>
            <person name="Peatman E."/>
            <person name="Lu J."/>
            <person name="Qin Z."/>
            <person name="Dunham R."/>
            <person name="Li Z."/>
            <person name="Sonstegard T."/>
            <person name="Feng J."/>
            <person name="Danzmann R.G."/>
            <person name="Schroeder S."/>
            <person name="Scheffler B."/>
            <person name="Duke M.V."/>
            <person name="Ballard L."/>
            <person name="Kucuktas H."/>
            <person name="Kaltenboeck L."/>
            <person name="Liu H."/>
            <person name="Armbruster J."/>
            <person name="Xie Y."/>
            <person name="Kirby M.L."/>
            <person name="Tian Y."/>
            <person name="Flanagan M.E."/>
            <person name="Mu W."/>
            <person name="Waldbieser G.C."/>
        </authorList>
    </citation>
    <scope>NUCLEOTIDE SEQUENCE [LARGE SCALE GENOMIC DNA]</scope>
    <source>
        <strain evidence="12">SDA103</strain>
    </source>
</reference>
<dbReference type="GO" id="GO:0008270">
    <property type="term" value="F:zinc ion binding"/>
    <property type="evidence" value="ECO:0007669"/>
    <property type="project" value="UniProtKB-KW"/>
</dbReference>
<name>A0A2D0QX88_ICTPU</name>
<dbReference type="AlphaFoldDB" id="A0A2D0QX88"/>
<evidence type="ECO:0000256" key="1">
    <source>
        <dbReference type="ARBA" id="ARBA00004123"/>
    </source>
</evidence>
<evidence type="ECO:0000256" key="4">
    <source>
        <dbReference type="ARBA" id="ARBA00022771"/>
    </source>
</evidence>
<keyword evidence="3" id="KW-0677">Repeat</keyword>
<evidence type="ECO:0000313" key="12">
    <source>
        <dbReference type="Proteomes" id="UP000221080"/>
    </source>
</evidence>
<dbReference type="InterPro" id="IPR050636">
    <property type="entry name" value="C2H2-ZF_domain-containing"/>
</dbReference>
<dbReference type="PANTHER" id="PTHR47772">
    <property type="entry name" value="ZINC FINGER PROTEIN 200"/>
    <property type="match status" value="1"/>
</dbReference>
<evidence type="ECO:0000313" key="15">
    <source>
        <dbReference type="RefSeq" id="XP_017323023.1"/>
    </source>
</evidence>
<dbReference type="OMA" id="CTETFSC"/>
<evidence type="ECO:0000259" key="11">
    <source>
        <dbReference type="PROSITE" id="PS50157"/>
    </source>
</evidence>
<keyword evidence="8" id="KW-0539">Nucleus</keyword>
<feature type="domain" description="C2H2-type" evidence="11">
    <location>
        <begin position="214"/>
        <end position="243"/>
    </location>
</feature>
<feature type="domain" description="C2H2-type" evidence="11">
    <location>
        <begin position="14"/>
        <end position="41"/>
    </location>
</feature>
<feature type="region of interest" description="Disordered" evidence="10">
    <location>
        <begin position="418"/>
        <end position="472"/>
    </location>
</feature>
<dbReference type="STRING" id="7998.ENSIPUP00000003640"/>
<evidence type="ECO:0000256" key="6">
    <source>
        <dbReference type="ARBA" id="ARBA00023015"/>
    </source>
</evidence>
<proteinExistence type="predicted"/>
<evidence type="ECO:0000256" key="9">
    <source>
        <dbReference type="PROSITE-ProRule" id="PRU00042"/>
    </source>
</evidence>
<keyword evidence="5" id="KW-0862">Zinc</keyword>
<sequence>MAYHSLDFSTGNDFICTECGEGFGQYPKLINHMANHGPIGPFSSISETAANGCEKPIEFALHENGTLTVVDRSALSNFSFLFGKPMSKLSNQAHYQDSLPSNKMAERDHAQCRCERCGQVFRNQRSLQQHQRYRPLEQGFKCTLCCKDFYDRESLRGHLQNHAHERFYSCGHCGKRFLRQETLLLHQKEWHGSLGSKSSSKFDEDRENGIDKSYPCKICGLRFFWLSDLQSHLLNHSHVSKATDDPTQKENMQEQDESSPKKNASHSPDDSTTDRSYRCGLCGGHFNCLSDLKEHHLSDHPDEDSSEPVPEIRRHSVNYYGIMRQMVSKHQTQRMDLLRPRMRGRPRGGATRGNPHSKVFPCKQCHRVFVHSSSLSRHMRYHKGTLHTCLYCGRHFPQRCDVTRHVAMYHSSDIKLKADGEKLDHEDETATHESPKTQTSNDSDHEGQDNEDQQSPKPPDKDELSDTQETSQLKPRMTYKCKDCGRVFRLLSVFQRHGRYHRINPSRVLLSCPHCPCRFTFRSALERHLENHDKEGSEKHGQEASPTAEASMEYLENEDDLSVERSESEADSKESTSTDVLYECTECTETFTELQLFLKHQSSHG</sequence>
<feature type="domain" description="C2H2-type" evidence="11">
    <location>
        <begin position="479"/>
        <end position="501"/>
    </location>
</feature>
<evidence type="ECO:0000256" key="5">
    <source>
        <dbReference type="ARBA" id="ARBA00022833"/>
    </source>
</evidence>
<feature type="domain" description="C2H2-type" evidence="11">
    <location>
        <begin position="582"/>
        <end position="605"/>
    </location>
</feature>
<dbReference type="InterPro" id="IPR013087">
    <property type="entry name" value="Znf_C2H2_type"/>
</dbReference>
<gene>
    <name evidence="13 14 15" type="primary">si:dkeyp-84f3.5</name>
</gene>
<dbReference type="SUPFAM" id="SSF57667">
    <property type="entry name" value="beta-beta-alpha zinc fingers"/>
    <property type="match status" value="5"/>
</dbReference>
<comment type="subcellular location">
    <subcellularLocation>
        <location evidence="1">Nucleus</location>
    </subcellularLocation>
</comment>
<dbReference type="Pfam" id="PF00096">
    <property type="entry name" value="zf-C2H2"/>
    <property type="match status" value="5"/>
</dbReference>
<feature type="region of interest" description="Disordered" evidence="10">
    <location>
        <begin position="240"/>
        <end position="272"/>
    </location>
</feature>
<feature type="domain" description="C2H2-type" evidence="11">
    <location>
        <begin position="168"/>
        <end position="191"/>
    </location>
</feature>
<keyword evidence="6" id="KW-0805">Transcription regulation</keyword>
<evidence type="ECO:0000313" key="13">
    <source>
        <dbReference type="RefSeq" id="XP_017323004.1"/>
    </source>
</evidence>
<dbReference type="GO" id="GO:0005634">
    <property type="term" value="C:nucleus"/>
    <property type="evidence" value="ECO:0007669"/>
    <property type="project" value="UniProtKB-SubCell"/>
</dbReference>
<feature type="region of interest" description="Disordered" evidence="10">
    <location>
        <begin position="531"/>
        <end position="578"/>
    </location>
</feature>
<organism evidence="12 15">
    <name type="scientific">Ictalurus punctatus</name>
    <name type="common">Channel catfish</name>
    <name type="synonym">Silurus punctatus</name>
    <dbReference type="NCBI Taxonomy" id="7998"/>
    <lineage>
        <taxon>Eukaryota</taxon>
        <taxon>Metazoa</taxon>
        <taxon>Chordata</taxon>
        <taxon>Craniata</taxon>
        <taxon>Vertebrata</taxon>
        <taxon>Euteleostomi</taxon>
        <taxon>Actinopterygii</taxon>
        <taxon>Neopterygii</taxon>
        <taxon>Teleostei</taxon>
        <taxon>Ostariophysi</taxon>
        <taxon>Siluriformes</taxon>
        <taxon>Ictaluridae</taxon>
        <taxon>Ictalurus</taxon>
    </lineage>
</organism>
<dbReference type="KEGG" id="ipu:108265322"/>
<feature type="domain" description="C2H2-type" evidence="11">
    <location>
        <begin position="387"/>
        <end position="415"/>
    </location>
</feature>
<accession>A0A2D0QX88</accession>
<feature type="domain" description="C2H2-type" evidence="11">
    <location>
        <begin position="360"/>
        <end position="387"/>
    </location>
</feature>
<keyword evidence="12" id="KW-1185">Reference proteome</keyword>
<dbReference type="Proteomes" id="UP000221080">
    <property type="component" value="Chromosome 1"/>
</dbReference>
<evidence type="ECO:0000256" key="8">
    <source>
        <dbReference type="ARBA" id="ARBA00023242"/>
    </source>
</evidence>
<feature type="domain" description="C2H2-type" evidence="11">
    <location>
        <begin position="140"/>
        <end position="167"/>
    </location>
</feature>
<evidence type="ECO:0000313" key="14">
    <source>
        <dbReference type="RefSeq" id="XP_017323014.1"/>
    </source>
</evidence>
<dbReference type="GeneTree" id="ENSGT00940000166443"/>
<feature type="compositionally biased region" description="Basic and acidic residues" evidence="10">
    <location>
        <begin position="562"/>
        <end position="576"/>
    </location>
</feature>
<protein>
    <submittedName>
        <fullName evidence="13 14">Zinc finger protein Xfin</fullName>
    </submittedName>
</protein>
<keyword evidence="7" id="KW-0804">Transcription</keyword>
<dbReference type="PROSITE" id="PS00028">
    <property type="entry name" value="ZINC_FINGER_C2H2_1"/>
    <property type="match status" value="10"/>
</dbReference>
<dbReference type="OrthoDB" id="6359816at2759"/>